<dbReference type="Pfam" id="PF07559">
    <property type="entry name" value="FlgE_D2"/>
    <property type="match status" value="1"/>
</dbReference>
<feature type="domain" description="Flagellar basal body rod protein N-terminal" evidence="6">
    <location>
        <begin position="3"/>
        <end position="33"/>
    </location>
</feature>
<evidence type="ECO:0000259" key="9">
    <source>
        <dbReference type="Pfam" id="PF22692"/>
    </source>
</evidence>
<dbReference type="NCBIfam" id="NF005286">
    <property type="entry name" value="PRK06803.1"/>
    <property type="match status" value="1"/>
</dbReference>
<feature type="domain" description="Flagellar hook protein FlgE D2" evidence="8">
    <location>
        <begin position="157"/>
        <end position="282"/>
    </location>
</feature>
<reference evidence="10" key="1">
    <citation type="submission" date="2021-12" db="EMBL/GenBank/DDBJ databases">
        <title>Enterovibrio ZSDZ35 sp. nov. and Enterovibrio ZSDZ42 sp. nov., isolated from coastal seawater in Qingdao.</title>
        <authorList>
            <person name="Zhang P."/>
        </authorList>
    </citation>
    <scope>NUCLEOTIDE SEQUENCE</scope>
    <source>
        <strain evidence="10">ZSDZ42</strain>
    </source>
</reference>
<keyword evidence="10" id="KW-0966">Cell projection</keyword>
<keyword evidence="10" id="KW-0282">Flagellum</keyword>
<accession>A0ABT5R0M9</accession>
<evidence type="ECO:0000313" key="11">
    <source>
        <dbReference type="Proteomes" id="UP001149400"/>
    </source>
</evidence>
<dbReference type="InterPro" id="IPR037925">
    <property type="entry name" value="FlgE/F/G-like"/>
</dbReference>
<dbReference type="NCBIfam" id="NF004238">
    <property type="entry name" value="PRK05682.1-1"/>
    <property type="match status" value="1"/>
</dbReference>
<evidence type="ECO:0000256" key="1">
    <source>
        <dbReference type="ARBA" id="ARBA00004117"/>
    </source>
</evidence>
<keyword evidence="4 5" id="KW-0975">Bacterial flagellum</keyword>
<evidence type="ECO:0000256" key="5">
    <source>
        <dbReference type="RuleBase" id="RU362116"/>
    </source>
</evidence>
<dbReference type="InterPro" id="IPR001444">
    <property type="entry name" value="Flag_bb_rod_N"/>
</dbReference>
<dbReference type="PANTHER" id="PTHR30435">
    <property type="entry name" value="FLAGELLAR PROTEIN"/>
    <property type="match status" value="1"/>
</dbReference>
<comment type="similarity">
    <text evidence="2 5">Belongs to the flagella basal body rod proteins family.</text>
</comment>
<name>A0ABT5R0M9_9GAMM</name>
<gene>
    <name evidence="10" type="primary">flgE</name>
    <name evidence="10" type="ORF">LRP50_10505</name>
</gene>
<evidence type="ECO:0000259" key="8">
    <source>
        <dbReference type="Pfam" id="PF07559"/>
    </source>
</evidence>
<evidence type="ECO:0000256" key="3">
    <source>
        <dbReference type="ARBA" id="ARBA00019015"/>
    </source>
</evidence>
<evidence type="ECO:0000313" key="10">
    <source>
        <dbReference type="EMBL" id="MDD1793559.1"/>
    </source>
</evidence>
<dbReference type="InterPro" id="IPR053967">
    <property type="entry name" value="LlgE_F_G-like_D1"/>
</dbReference>
<dbReference type="InterPro" id="IPR011491">
    <property type="entry name" value="FlgE_D2"/>
</dbReference>
<proteinExistence type="inferred from homology"/>
<comment type="function">
    <text evidence="5">A flexible structure which links the flagellar filament to the drive apparatus in the basal body.</text>
</comment>
<keyword evidence="10" id="KW-0969">Cilium</keyword>
<dbReference type="Proteomes" id="UP001149400">
    <property type="component" value="Unassembled WGS sequence"/>
</dbReference>
<dbReference type="EMBL" id="JAJUBC010000010">
    <property type="protein sequence ID" value="MDD1793559.1"/>
    <property type="molecule type" value="Genomic_DNA"/>
</dbReference>
<dbReference type="RefSeq" id="WP_274164413.1">
    <property type="nucleotide sequence ID" value="NZ_JAJUBC010000010.1"/>
</dbReference>
<sequence length="401" mass="42811">MSINIGLSGLRATSDQINAISHNISNVGTIGYKASRTEFQDVYAPQFGGGEMGGVETSAIRQSFTSGATTATGRNSDLAINGEGFFMVQNNGQQMYSRNGVFNLDADGYLVTSDGYRLQGFGVSQTGDIQNGSLTDLQISTADMAAKVTSKVSLGVNLDAGATVVDTTATPFDKDDPSSFTFSATTTVFDSLGGEHEVTQYYVKTDDNKWTTHYLVDGDAAPTESANLEFDANGELTKPTEPVSLTFTPSNGSAEMTLKMDVADFTQFGSEFSINENKQDGYAPGKLAGWYFDQDGSVFARYSNGKTQVQGQLVLARFANQEGLQQAGGTRWTESFSSGSALYGQPGTGQFGALRTGMYEGSNVDLTGEMVSLMSAQSNYQANAKTIQANQEMVQILFQNL</sequence>
<dbReference type="SUPFAM" id="SSF117143">
    <property type="entry name" value="Flagellar hook protein flgE"/>
    <property type="match status" value="1"/>
</dbReference>
<dbReference type="InterPro" id="IPR020013">
    <property type="entry name" value="Flagellar_FlgE/F/G"/>
</dbReference>
<protein>
    <recommendedName>
        <fullName evidence="3 5">Flagellar hook protein FlgE</fullName>
    </recommendedName>
</protein>
<dbReference type="Pfam" id="PF22692">
    <property type="entry name" value="LlgE_F_G_D1"/>
    <property type="match status" value="1"/>
</dbReference>
<evidence type="ECO:0000256" key="4">
    <source>
        <dbReference type="ARBA" id="ARBA00023143"/>
    </source>
</evidence>
<keyword evidence="11" id="KW-1185">Reference proteome</keyword>
<evidence type="ECO:0000256" key="2">
    <source>
        <dbReference type="ARBA" id="ARBA00009677"/>
    </source>
</evidence>
<dbReference type="Pfam" id="PF00460">
    <property type="entry name" value="Flg_bb_rod"/>
    <property type="match status" value="1"/>
</dbReference>
<dbReference type="NCBIfam" id="TIGR03506">
    <property type="entry name" value="FlgEFG_subfam"/>
    <property type="match status" value="1"/>
</dbReference>
<organism evidence="10 11">
    <name type="scientific">Enterovibrio gelatinilyticus</name>
    <dbReference type="NCBI Taxonomy" id="2899819"/>
    <lineage>
        <taxon>Bacteria</taxon>
        <taxon>Pseudomonadati</taxon>
        <taxon>Pseudomonadota</taxon>
        <taxon>Gammaproteobacteria</taxon>
        <taxon>Vibrionales</taxon>
        <taxon>Vibrionaceae</taxon>
        <taxon>Enterovibrio</taxon>
    </lineage>
</organism>
<evidence type="ECO:0000259" key="6">
    <source>
        <dbReference type="Pfam" id="PF00460"/>
    </source>
</evidence>
<feature type="domain" description="Flagellar basal-body/hook protein C-terminal" evidence="7">
    <location>
        <begin position="356"/>
        <end position="397"/>
    </location>
</feature>
<dbReference type="PANTHER" id="PTHR30435:SF1">
    <property type="entry name" value="FLAGELLAR HOOK PROTEIN FLGE"/>
    <property type="match status" value="1"/>
</dbReference>
<dbReference type="InterPro" id="IPR010930">
    <property type="entry name" value="Flg_bb/hook_C_dom"/>
</dbReference>
<dbReference type="Gene3D" id="2.60.98.20">
    <property type="entry name" value="Flagellar hook protein FlgE"/>
    <property type="match status" value="1"/>
</dbReference>
<comment type="subcellular location">
    <subcellularLocation>
        <location evidence="1 5">Bacterial flagellum basal body</location>
    </subcellularLocation>
</comment>
<feature type="domain" description="Flagellar hook protein FlgE/F/G-like D1" evidence="9">
    <location>
        <begin position="79"/>
        <end position="136"/>
    </location>
</feature>
<evidence type="ECO:0000259" key="7">
    <source>
        <dbReference type="Pfam" id="PF06429"/>
    </source>
</evidence>
<dbReference type="InterPro" id="IPR037058">
    <property type="entry name" value="Falgellar_hook_FlgE_sf"/>
</dbReference>
<dbReference type="Pfam" id="PF06429">
    <property type="entry name" value="Flg_bbr_C"/>
    <property type="match status" value="1"/>
</dbReference>
<comment type="caution">
    <text evidence="10">The sequence shown here is derived from an EMBL/GenBank/DDBJ whole genome shotgun (WGS) entry which is preliminary data.</text>
</comment>